<proteinExistence type="predicted"/>
<evidence type="ECO:0000313" key="2">
    <source>
        <dbReference type="Proteomes" id="UP000054988"/>
    </source>
</evidence>
<sequence>MQAARAVLYSIIEDILSTKHPDLRFVETVWKNSKDSDGAWGWHDRGSTENQETIRIDGNLLENVARLLDEHGLGIHESGGMDEYYPILLLYIMTELHDRAHYIIPESLPSIRNTLKSVGGVYNSRVTIGEFRFCSGRTTSRGDFSGSKPLKFPWFNTSGIPSDLETELIAGEVRGRS</sequence>
<protein>
    <submittedName>
        <fullName evidence="1">Uncharacterized protein</fullName>
    </submittedName>
</protein>
<dbReference type="EMBL" id="LATX01002417">
    <property type="protein sequence ID" value="KTB29682.1"/>
    <property type="molecule type" value="Genomic_DNA"/>
</dbReference>
<organism evidence="1 2">
    <name type="scientific">Moniliophthora roreri</name>
    <name type="common">Frosty pod rot fungus</name>
    <name type="synonym">Monilia roreri</name>
    <dbReference type="NCBI Taxonomy" id="221103"/>
    <lineage>
        <taxon>Eukaryota</taxon>
        <taxon>Fungi</taxon>
        <taxon>Dikarya</taxon>
        <taxon>Basidiomycota</taxon>
        <taxon>Agaricomycotina</taxon>
        <taxon>Agaricomycetes</taxon>
        <taxon>Agaricomycetidae</taxon>
        <taxon>Agaricales</taxon>
        <taxon>Marasmiineae</taxon>
        <taxon>Marasmiaceae</taxon>
        <taxon>Moniliophthora</taxon>
    </lineage>
</organism>
<name>A0A0W0F0E9_MONRR</name>
<reference evidence="1 2" key="1">
    <citation type="submission" date="2015-12" db="EMBL/GenBank/DDBJ databases">
        <title>Draft genome sequence of Moniliophthora roreri, the causal agent of frosty pod rot of cacao.</title>
        <authorList>
            <person name="Aime M.C."/>
            <person name="Diaz-Valderrama J.R."/>
            <person name="Kijpornyongpan T."/>
            <person name="Phillips-Mora W."/>
        </authorList>
    </citation>
    <scope>NUCLEOTIDE SEQUENCE [LARGE SCALE GENOMIC DNA]</scope>
    <source>
        <strain evidence="1 2">MCA 2952</strain>
    </source>
</reference>
<dbReference type="AlphaFoldDB" id="A0A0W0F0E9"/>
<accession>A0A0W0F0E9</accession>
<gene>
    <name evidence="1" type="ORF">WG66_17746</name>
</gene>
<comment type="caution">
    <text evidence="1">The sequence shown here is derived from an EMBL/GenBank/DDBJ whole genome shotgun (WGS) entry which is preliminary data.</text>
</comment>
<dbReference type="Proteomes" id="UP000054988">
    <property type="component" value="Unassembled WGS sequence"/>
</dbReference>
<evidence type="ECO:0000313" key="1">
    <source>
        <dbReference type="EMBL" id="KTB29682.1"/>
    </source>
</evidence>